<dbReference type="Proteomes" id="UP000218677">
    <property type="component" value="Unassembled WGS sequence"/>
</dbReference>
<comment type="caution">
    <text evidence="1">The sequence shown here is derived from an EMBL/GenBank/DDBJ whole genome shotgun (WGS) entry which is preliminary data.</text>
</comment>
<proteinExistence type="predicted"/>
<dbReference type="EMBL" id="NWUX01000003">
    <property type="protein sequence ID" value="PCF96478.1"/>
    <property type="molecule type" value="Genomic_DNA"/>
</dbReference>
<keyword evidence="2" id="KW-1185">Reference proteome</keyword>
<gene>
    <name evidence="1" type="ORF">CPA45_05500</name>
</gene>
<evidence type="ECO:0000313" key="2">
    <source>
        <dbReference type="Proteomes" id="UP000218677"/>
    </source>
</evidence>
<accession>A0A2A4HMA2</accession>
<name>A0A2A4HMA2_9GAMM</name>
<dbReference type="AlphaFoldDB" id="A0A2A4HMA2"/>
<reference evidence="2" key="1">
    <citation type="submission" date="2017-09" db="EMBL/GenBank/DDBJ databases">
        <authorList>
            <person name="Cho G.-S."/>
            <person name="Oguntoyinbo F.A."/>
            <person name="Cnockaert M."/>
            <person name="Kabisch J."/>
            <person name="Neve H."/>
            <person name="Bockelmann W."/>
            <person name="Wenning M."/>
            <person name="Franz C.M."/>
            <person name="Vandamme P."/>
        </authorList>
    </citation>
    <scope>NUCLEOTIDE SEQUENCE [LARGE SCALE GENOMIC DNA]</scope>
    <source>
        <strain evidence="2">MBT G8648</strain>
    </source>
</reference>
<organism evidence="1 2">
    <name type="scientific">Vreelandella nigrificans</name>
    <dbReference type="NCBI Taxonomy" id="2042704"/>
    <lineage>
        <taxon>Bacteria</taxon>
        <taxon>Pseudomonadati</taxon>
        <taxon>Pseudomonadota</taxon>
        <taxon>Gammaproteobacteria</taxon>
        <taxon>Oceanospirillales</taxon>
        <taxon>Halomonadaceae</taxon>
        <taxon>Vreelandella</taxon>
    </lineage>
</organism>
<sequence>MLYGRVVALFSAIFFEDIYTAKVSISCSLPLAVGFNDYPIQPSACLLAGALALLKGELWRLSLLRHP</sequence>
<protein>
    <submittedName>
        <fullName evidence="1">Uncharacterized protein</fullName>
    </submittedName>
</protein>
<evidence type="ECO:0000313" key="1">
    <source>
        <dbReference type="EMBL" id="PCF96478.1"/>
    </source>
</evidence>